<organism evidence="4 5">
    <name type="scientific">Polarella glacialis</name>
    <name type="common">Dinoflagellate</name>
    <dbReference type="NCBI Taxonomy" id="89957"/>
    <lineage>
        <taxon>Eukaryota</taxon>
        <taxon>Sar</taxon>
        <taxon>Alveolata</taxon>
        <taxon>Dinophyceae</taxon>
        <taxon>Suessiales</taxon>
        <taxon>Suessiaceae</taxon>
        <taxon>Polarella</taxon>
    </lineage>
</organism>
<name>A0A813KNH1_POLGL</name>
<dbReference type="EMBL" id="CAJNNW010031817">
    <property type="protein sequence ID" value="CAE8709222.1"/>
    <property type="molecule type" value="Genomic_DNA"/>
</dbReference>
<feature type="domain" description="CBS" evidence="3">
    <location>
        <begin position="18"/>
        <end position="82"/>
    </location>
</feature>
<dbReference type="SUPFAM" id="SSF54631">
    <property type="entry name" value="CBS-domain pair"/>
    <property type="match status" value="1"/>
</dbReference>
<dbReference type="PROSITE" id="PS51371">
    <property type="entry name" value="CBS"/>
    <property type="match status" value="1"/>
</dbReference>
<dbReference type="CDD" id="cd02205">
    <property type="entry name" value="CBS_pair_SF"/>
    <property type="match status" value="1"/>
</dbReference>
<dbReference type="Gene3D" id="3.10.580.10">
    <property type="entry name" value="CBS-domain"/>
    <property type="match status" value="1"/>
</dbReference>
<evidence type="ECO:0000313" key="4">
    <source>
        <dbReference type="EMBL" id="CAE8709222.1"/>
    </source>
</evidence>
<dbReference type="SMART" id="SM00116">
    <property type="entry name" value="CBS"/>
    <property type="match status" value="1"/>
</dbReference>
<protein>
    <recommendedName>
        <fullName evidence="3">CBS domain-containing protein</fullName>
    </recommendedName>
</protein>
<accession>A0A813KNH1</accession>
<evidence type="ECO:0000313" key="5">
    <source>
        <dbReference type="Proteomes" id="UP000626109"/>
    </source>
</evidence>
<dbReference type="Pfam" id="PF00571">
    <property type="entry name" value="CBS"/>
    <property type="match status" value="1"/>
</dbReference>
<feature type="non-terminal residue" evidence="4">
    <location>
        <position position="133"/>
    </location>
</feature>
<dbReference type="InterPro" id="IPR000644">
    <property type="entry name" value="CBS_dom"/>
</dbReference>
<feature type="region of interest" description="Disordered" evidence="2">
    <location>
        <begin position="1"/>
        <end position="20"/>
    </location>
</feature>
<proteinExistence type="predicted"/>
<dbReference type="AlphaFoldDB" id="A0A813KNH1"/>
<dbReference type="InterPro" id="IPR046342">
    <property type="entry name" value="CBS_dom_sf"/>
</dbReference>
<comment type="caution">
    <text evidence="4">The sequence shown here is derived from an EMBL/GenBank/DDBJ whole genome shotgun (WGS) entry which is preliminary data.</text>
</comment>
<reference evidence="4" key="1">
    <citation type="submission" date="2021-02" db="EMBL/GenBank/DDBJ databases">
        <authorList>
            <person name="Dougan E. K."/>
            <person name="Rhodes N."/>
            <person name="Thang M."/>
            <person name="Chan C."/>
        </authorList>
    </citation>
    <scope>NUCLEOTIDE SEQUENCE</scope>
</reference>
<evidence type="ECO:0000256" key="2">
    <source>
        <dbReference type="SAM" id="MobiDB-lite"/>
    </source>
</evidence>
<feature type="compositionally biased region" description="Basic residues" evidence="2">
    <location>
        <begin position="8"/>
        <end position="19"/>
    </location>
</feature>
<sequence>MSCASRSRSPKKTQGARHHTVGDIVAVHDTAICAKGQTLGEACDILLSSRRSAAVVVDDHGTAAGVLTENDVLAALVNEVPLHYSIWELLRDEKARLPGSMLARFTVAADATIVEAAGILVHQWPWLTSRNYS</sequence>
<dbReference type="Proteomes" id="UP000626109">
    <property type="component" value="Unassembled WGS sequence"/>
</dbReference>
<gene>
    <name evidence="4" type="ORF">PGLA2088_LOCUS35337</name>
</gene>
<evidence type="ECO:0000259" key="3">
    <source>
        <dbReference type="PROSITE" id="PS51371"/>
    </source>
</evidence>
<keyword evidence="1" id="KW-0129">CBS domain</keyword>
<evidence type="ECO:0000256" key="1">
    <source>
        <dbReference type="PROSITE-ProRule" id="PRU00703"/>
    </source>
</evidence>